<gene>
    <name evidence="1" type="ORF">LCGC14_2369600</name>
</gene>
<sequence length="547" mass="58611">TMEYVEVLILMLAEKDELIAAAKLETEALKLQETAWERFADAMVAAQTKMDKIFKTPGIVQMRQKVQALGEAWEYTKERVLRFGGALDAARLDELAFQVAELIEEFKELAGSRELSPEESKLLAFLEELGDKIFGLGGDAALFEERMKDEVTGSTLIFQDFFEDISRGFAQSIGDMILNAQSFGDFIKKLFKGTIRNVILKAFTGLFAFMQNQFFTPTKGGLKDIAGLAGLVAEKLQEIFGSGGVTETTVGASVDGMGEQFSETGPIVTEAEKGMSKLNKLFLGVGSAIAGYAAMATAGWKGAIIAIGSAIAAGWVAGGPIGAAVAGIGATIGALVGAFTTSAEEKFEALAQSVVRFYANLGTLSMDLAGKIAKSSESIGVFASRVLYMGEVIGELGITAENFSQYAGQLAQLFYDLDRGAISSSQATSILNDAFAMLIVKMRELGIVGDASIIRFLKEVRERGLEIPSVIAYIAEELASIAEGLEKLIGAHVPLFDLWEEKTKTIAAILKKAREENRALTQEELDLISQLRGEIDALVDGAGDLSA</sequence>
<organism evidence="1">
    <name type="scientific">marine sediment metagenome</name>
    <dbReference type="NCBI Taxonomy" id="412755"/>
    <lineage>
        <taxon>unclassified sequences</taxon>
        <taxon>metagenomes</taxon>
        <taxon>ecological metagenomes</taxon>
    </lineage>
</organism>
<name>A0A0F9CRC9_9ZZZZ</name>
<dbReference type="EMBL" id="LAZR01034897">
    <property type="protein sequence ID" value="KKL28992.1"/>
    <property type="molecule type" value="Genomic_DNA"/>
</dbReference>
<accession>A0A0F9CRC9</accession>
<protein>
    <submittedName>
        <fullName evidence="1">Uncharacterized protein</fullName>
    </submittedName>
</protein>
<comment type="caution">
    <text evidence="1">The sequence shown here is derived from an EMBL/GenBank/DDBJ whole genome shotgun (WGS) entry which is preliminary data.</text>
</comment>
<feature type="non-terminal residue" evidence="1">
    <location>
        <position position="1"/>
    </location>
</feature>
<dbReference type="AlphaFoldDB" id="A0A0F9CRC9"/>
<reference evidence="1" key="1">
    <citation type="journal article" date="2015" name="Nature">
        <title>Complex archaea that bridge the gap between prokaryotes and eukaryotes.</title>
        <authorList>
            <person name="Spang A."/>
            <person name="Saw J.H."/>
            <person name="Jorgensen S.L."/>
            <person name="Zaremba-Niedzwiedzka K."/>
            <person name="Martijn J."/>
            <person name="Lind A.E."/>
            <person name="van Eijk R."/>
            <person name="Schleper C."/>
            <person name="Guy L."/>
            <person name="Ettema T.J."/>
        </authorList>
    </citation>
    <scope>NUCLEOTIDE SEQUENCE</scope>
</reference>
<proteinExistence type="predicted"/>
<feature type="non-terminal residue" evidence="1">
    <location>
        <position position="547"/>
    </location>
</feature>
<evidence type="ECO:0000313" key="1">
    <source>
        <dbReference type="EMBL" id="KKL28992.1"/>
    </source>
</evidence>